<dbReference type="InterPro" id="IPR015500">
    <property type="entry name" value="Peptidase_S8_subtilisin-rel"/>
</dbReference>
<evidence type="ECO:0000256" key="7">
    <source>
        <dbReference type="ARBA" id="ARBA00023619"/>
    </source>
</evidence>
<dbReference type="PROSITE" id="PS00136">
    <property type="entry name" value="SUBTILASE_ASP"/>
    <property type="match status" value="1"/>
</dbReference>
<comment type="catalytic activity">
    <reaction evidence="6">
        <text>Hydrolysis of proteins with broad specificity for peptide bonds, and a preference for a large uncharged residue in P1. Hydrolyzes peptide amides.</text>
        <dbReference type="EC" id="3.4.21.62"/>
    </reaction>
</comment>
<feature type="active site" description="Charge relay system" evidence="8">
    <location>
        <position position="342"/>
    </location>
</feature>
<dbReference type="Proteomes" id="UP000836788">
    <property type="component" value="Chromosome 18"/>
</dbReference>
<evidence type="ECO:0000256" key="4">
    <source>
        <dbReference type="ARBA" id="ARBA00022801"/>
    </source>
</evidence>
<evidence type="ECO:0000256" key="2">
    <source>
        <dbReference type="ARBA" id="ARBA00022670"/>
    </source>
</evidence>
<name>A0A8J9TC11_PHATR</name>
<dbReference type="InterPro" id="IPR000209">
    <property type="entry name" value="Peptidase_S8/S53_dom"/>
</dbReference>
<gene>
    <name evidence="12" type="ORF">PTTT1_LOCUS21074</name>
</gene>
<keyword evidence="4 8" id="KW-0378">Hydrolase</keyword>
<dbReference type="PANTHER" id="PTHR43806:SF11">
    <property type="entry name" value="CEREVISIN-RELATED"/>
    <property type="match status" value="1"/>
</dbReference>
<evidence type="ECO:0000313" key="12">
    <source>
        <dbReference type="EMBL" id="CAG9282899.1"/>
    </source>
</evidence>
<keyword evidence="3" id="KW-0479">Metal-binding</keyword>
<dbReference type="EC" id="3.4.21.62" evidence="7"/>
<dbReference type="InterPro" id="IPR023828">
    <property type="entry name" value="Peptidase_S8_Ser-AS"/>
</dbReference>
<dbReference type="CDD" id="cd07477">
    <property type="entry name" value="Peptidases_S8_Subtilisin_subset"/>
    <property type="match status" value="1"/>
</dbReference>
<dbReference type="PRINTS" id="PR00723">
    <property type="entry name" value="SUBTILISIN"/>
</dbReference>
<dbReference type="GO" id="GO:0006508">
    <property type="term" value="P:proteolysis"/>
    <property type="evidence" value="ECO:0007669"/>
    <property type="project" value="UniProtKB-KW"/>
</dbReference>
<feature type="active site" description="Charge relay system" evidence="8">
    <location>
        <position position="151"/>
    </location>
</feature>
<dbReference type="GO" id="GO:0005615">
    <property type="term" value="C:extracellular space"/>
    <property type="evidence" value="ECO:0007669"/>
    <property type="project" value="TreeGrafter"/>
</dbReference>
<evidence type="ECO:0000259" key="11">
    <source>
        <dbReference type="Pfam" id="PF00082"/>
    </source>
</evidence>
<feature type="active site" description="Charge relay system" evidence="8">
    <location>
        <position position="189"/>
    </location>
</feature>
<feature type="compositionally biased region" description="Basic and acidic residues" evidence="10">
    <location>
        <begin position="1"/>
        <end position="12"/>
    </location>
</feature>
<dbReference type="PANTHER" id="PTHR43806">
    <property type="entry name" value="PEPTIDASE S8"/>
    <property type="match status" value="1"/>
</dbReference>
<organism evidence="12">
    <name type="scientific">Phaeodactylum tricornutum</name>
    <name type="common">Diatom</name>
    <dbReference type="NCBI Taxonomy" id="2850"/>
    <lineage>
        <taxon>Eukaryota</taxon>
        <taxon>Sar</taxon>
        <taxon>Stramenopiles</taxon>
        <taxon>Ochrophyta</taxon>
        <taxon>Bacillariophyta</taxon>
        <taxon>Bacillariophyceae</taxon>
        <taxon>Bacillariophycidae</taxon>
        <taxon>Naviculales</taxon>
        <taxon>Phaeodactylaceae</taxon>
        <taxon>Phaeodactylum</taxon>
    </lineage>
</organism>
<evidence type="ECO:0000256" key="8">
    <source>
        <dbReference type="PROSITE-ProRule" id="PRU01240"/>
    </source>
</evidence>
<dbReference type="PROSITE" id="PS00138">
    <property type="entry name" value="SUBTILASE_SER"/>
    <property type="match status" value="1"/>
</dbReference>
<dbReference type="GO" id="GO:0004252">
    <property type="term" value="F:serine-type endopeptidase activity"/>
    <property type="evidence" value="ECO:0007669"/>
    <property type="project" value="UniProtKB-UniRule"/>
</dbReference>
<feature type="region of interest" description="Disordered" evidence="10">
    <location>
        <begin position="1"/>
        <end position="32"/>
    </location>
</feature>
<dbReference type="Pfam" id="PF00082">
    <property type="entry name" value="Peptidase_S8"/>
    <property type="match status" value="1"/>
</dbReference>
<keyword evidence="5 8" id="KW-0720">Serine protease</keyword>
<dbReference type="InterPro" id="IPR023827">
    <property type="entry name" value="Peptidase_S8_Asp-AS"/>
</dbReference>
<evidence type="ECO:0000256" key="6">
    <source>
        <dbReference type="ARBA" id="ARBA00023529"/>
    </source>
</evidence>
<sequence length="559" mass="60960">MLRTNDDFDRHVGIPSDLQQDQRDLGESLTAPRRNEKMTSYWKPTKRLIVTYRNEKGKHDAIYASNAVYNELDNENAVAIEADDHAAMYLKLDQNIEQVEEDSIWEAQGYLEEYVDRGDRRLQELIPYGISMIQANQLSIGSSPVTVCIVDTGVDITHPDLDADNADGANRFSQVDGSVMNWYDDSRGHGSHAAGIVAARIENNLGIRGVGEIPLFVTRGLNDDGRAYESDIIQAIEQCKLAGAKVVSLSLGGLAATSRTRSLYSRLDEQGILVFAAAGNEGSPLSIFPAALPEVVSVAAVQEDRSYWNSSNYGPYIELSAPGRRVLSTVPPDRYATYSGTSMATPFAAGAAALVWSHFPSCSHKQIRFAMAYTADKKDSTQGCSERYGHGIVQVKAAYDFLLVHSCTAFEWGFSSGNGTCTTVDESFRAFETNVFLPIAAQTTPQTLRPTSNPTHLPTARPTSASINSSPPTRLRTSNPNHKPTGAPISQVVAFPVSEPNPQALPATTSRPTSNPNTTRTPLVDSSSAVSPPRRPNFSIWAKPLHWKRLIQNSIASEP</sequence>
<proteinExistence type="inferred from homology"/>
<dbReference type="AlphaFoldDB" id="A0A8J9TC11"/>
<dbReference type="SUPFAM" id="SSF52743">
    <property type="entry name" value="Subtilisin-like"/>
    <property type="match status" value="1"/>
</dbReference>
<reference evidence="12" key="1">
    <citation type="submission" date="2022-02" db="EMBL/GenBank/DDBJ databases">
        <authorList>
            <person name="Giguere J D."/>
        </authorList>
    </citation>
    <scope>NUCLEOTIDE SEQUENCE</scope>
    <source>
        <strain evidence="12">CCAP 1055/1</strain>
    </source>
</reference>
<accession>A0A8J9TC11</accession>
<evidence type="ECO:0000256" key="9">
    <source>
        <dbReference type="RuleBase" id="RU003355"/>
    </source>
</evidence>
<dbReference type="InterPro" id="IPR050131">
    <property type="entry name" value="Peptidase_S8_subtilisin-like"/>
</dbReference>
<feature type="compositionally biased region" description="Polar residues" evidence="10">
    <location>
        <begin position="442"/>
        <end position="482"/>
    </location>
</feature>
<dbReference type="InterPro" id="IPR036852">
    <property type="entry name" value="Peptidase_S8/S53_dom_sf"/>
</dbReference>
<feature type="compositionally biased region" description="Low complexity" evidence="10">
    <location>
        <begin position="508"/>
        <end position="521"/>
    </location>
</feature>
<evidence type="ECO:0000256" key="1">
    <source>
        <dbReference type="ARBA" id="ARBA00011073"/>
    </source>
</evidence>
<dbReference type="EMBL" id="OU594959">
    <property type="protein sequence ID" value="CAG9282899.1"/>
    <property type="molecule type" value="Genomic_DNA"/>
</dbReference>
<feature type="region of interest" description="Disordered" evidence="10">
    <location>
        <begin position="442"/>
        <end position="536"/>
    </location>
</feature>
<protein>
    <recommendedName>
        <fullName evidence="7">subtilisin</fullName>
        <ecNumber evidence="7">3.4.21.62</ecNumber>
    </recommendedName>
</protein>
<evidence type="ECO:0000256" key="10">
    <source>
        <dbReference type="SAM" id="MobiDB-lite"/>
    </source>
</evidence>
<dbReference type="GO" id="GO:0046872">
    <property type="term" value="F:metal ion binding"/>
    <property type="evidence" value="ECO:0007669"/>
    <property type="project" value="UniProtKB-KW"/>
</dbReference>
<dbReference type="InterPro" id="IPR034202">
    <property type="entry name" value="Subtilisin_Carlsberg-like"/>
</dbReference>
<feature type="domain" description="Peptidase S8/S53" evidence="11">
    <location>
        <begin position="145"/>
        <end position="391"/>
    </location>
</feature>
<dbReference type="PROSITE" id="PS51892">
    <property type="entry name" value="SUBTILASE"/>
    <property type="match status" value="1"/>
</dbReference>
<dbReference type="Gene3D" id="3.40.50.200">
    <property type="entry name" value="Peptidase S8/S53 domain"/>
    <property type="match status" value="1"/>
</dbReference>
<keyword evidence="2 8" id="KW-0645">Protease</keyword>
<comment type="similarity">
    <text evidence="1 8 9">Belongs to the peptidase S8 family.</text>
</comment>
<evidence type="ECO:0000256" key="5">
    <source>
        <dbReference type="ARBA" id="ARBA00022825"/>
    </source>
</evidence>
<evidence type="ECO:0000256" key="3">
    <source>
        <dbReference type="ARBA" id="ARBA00022723"/>
    </source>
</evidence>